<dbReference type="AlphaFoldDB" id="A0A381YYK3"/>
<proteinExistence type="predicted"/>
<accession>A0A381YYK3</accession>
<reference evidence="1" key="1">
    <citation type="submission" date="2018-05" db="EMBL/GenBank/DDBJ databases">
        <authorList>
            <person name="Lanie J.A."/>
            <person name="Ng W.-L."/>
            <person name="Kazmierczak K.M."/>
            <person name="Andrzejewski T.M."/>
            <person name="Davidsen T.M."/>
            <person name="Wayne K.J."/>
            <person name="Tettelin H."/>
            <person name="Glass J.I."/>
            <person name="Rusch D."/>
            <person name="Podicherti R."/>
            <person name="Tsui H.-C.T."/>
            <person name="Winkler M.E."/>
        </authorList>
    </citation>
    <scope>NUCLEOTIDE SEQUENCE</scope>
</reference>
<gene>
    <name evidence="1" type="ORF">METZ01_LOCUS134952</name>
</gene>
<evidence type="ECO:0000313" key="1">
    <source>
        <dbReference type="EMBL" id="SVA82098.1"/>
    </source>
</evidence>
<dbReference type="EMBL" id="UINC01019395">
    <property type="protein sequence ID" value="SVA82098.1"/>
    <property type="molecule type" value="Genomic_DNA"/>
</dbReference>
<protein>
    <submittedName>
        <fullName evidence="1">Uncharacterized protein</fullName>
    </submittedName>
</protein>
<sequence length="58" mass="6443">MPLVAVSGGGVLCQFDDAQETQNIIQARECRMIAADGSVRAWLDESCFWHDRKLMEGS</sequence>
<organism evidence="1">
    <name type="scientific">marine metagenome</name>
    <dbReference type="NCBI Taxonomy" id="408172"/>
    <lineage>
        <taxon>unclassified sequences</taxon>
        <taxon>metagenomes</taxon>
        <taxon>ecological metagenomes</taxon>
    </lineage>
</organism>
<name>A0A381YYK3_9ZZZZ</name>